<name>A0A7W6KJZ2_9HYPH</name>
<evidence type="ECO:0000256" key="1">
    <source>
        <dbReference type="SAM" id="Phobius"/>
    </source>
</evidence>
<feature type="transmembrane region" description="Helical" evidence="1">
    <location>
        <begin position="197"/>
        <end position="216"/>
    </location>
</feature>
<dbReference type="Pfam" id="PF01757">
    <property type="entry name" value="Acyl_transf_3"/>
    <property type="match status" value="1"/>
</dbReference>
<dbReference type="PANTHER" id="PTHR23028:SF131">
    <property type="entry name" value="BLR2367 PROTEIN"/>
    <property type="match status" value="1"/>
</dbReference>
<evidence type="ECO:0000313" key="4">
    <source>
        <dbReference type="Proteomes" id="UP000530571"/>
    </source>
</evidence>
<feature type="transmembrane region" description="Helical" evidence="1">
    <location>
        <begin position="72"/>
        <end position="92"/>
    </location>
</feature>
<dbReference type="EMBL" id="JACIDZ010000008">
    <property type="protein sequence ID" value="MBB4122691.1"/>
    <property type="molecule type" value="Genomic_DNA"/>
</dbReference>
<sequence length="378" mass="42579">MSKSSSESRRAPLASTGPSEVAEGGVFSYAGLHTESEDFLHLDVLRFIAAFGVVFIHFRFDFGWSARWFDGLQSMVDLFFIISGIDICHVYGRTRWGAVNYYNFLVARVARLVPLHLLTMLAYALVPITAAIIGVSLFSPERYDWSCFAPNLLLLQSFSICDHLTFNIVNWSISAELAMYVLLPLTLGVIRQSAFRAFFLSGAAVLLLFIFVDNWWERTADWGVLRAIPAFVFGVGLKLSEKSLAKVPVPELAFWPLVAMLVAGMMVVPYHAAMLMLTYGFAALVFICDARRQAGFFTRRLAPLGQLTYSIYMIHPLVITVFVKFLGLKVLNLTGDLLFVFLAACIFSVLVFSYISYIYFEGPSRRWVRSRLSLKRLN</sequence>
<keyword evidence="1" id="KW-0472">Membrane</keyword>
<dbReference type="GO" id="GO:0016747">
    <property type="term" value="F:acyltransferase activity, transferring groups other than amino-acyl groups"/>
    <property type="evidence" value="ECO:0007669"/>
    <property type="project" value="InterPro"/>
</dbReference>
<feature type="transmembrane region" description="Helical" evidence="1">
    <location>
        <begin position="168"/>
        <end position="190"/>
    </location>
</feature>
<keyword evidence="1" id="KW-0812">Transmembrane</keyword>
<feature type="transmembrane region" description="Helical" evidence="1">
    <location>
        <begin position="337"/>
        <end position="360"/>
    </location>
</feature>
<keyword evidence="1" id="KW-1133">Transmembrane helix</keyword>
<dbReference type="InterPro" id="IPR002656">
    <property type="entry name" value="Acyl_transf_3_dom"/>
</dbReference>
<dbReference type="GO" id="GO:0016020">
    <property type="term" value="C:membrane"/>
    <property type="evidence" value="ECO:0007669"/>
    <property type="project" value="TreeGrafter"/>
</dbReference>
<keyword evidence="4" id="KW-1185">Reference proteome</keyword>
<comment type="caution">
    <text evidence="3">The sequence shown here is derived from an EMBL/GenBank/DDBJ whole genome shotgun (WGS) entry which is preliminary data.</text>
</comment>
<dbReference type="PANTHER" id="PTHR23028">
    <property type="entry name" value="ACETYLTRANSFERASE"/>
    <property type="match status" value="1"/>
</dbReference>
<feature type="transmembrane region" description="Helical" evidence="1">
    <location>
        <begin position="113"/>
        <end position="138"/>
    </location>
</feature>
<dbReference type="InterPro" id="IPR050879">
    <property type="entry name" value="Acyltransferase_3"/>
</dbReference>
<dbReference type="GO" id="GO:0000271">
    <property type="term" value="P:polysaccharide biosynthetic process"/>
    <property type="evidence" value="ECO:0007669"/>
    <property type="project" value="TreeGrafter"/>
</dbReference>
<feature type="transmembrane region" description="Helical" evidence="1">
    <location>
        <begin position="311"/>
        <end position="331"/>
    </location>
</feature>
<dbReference type="RefSeq" id="WP_183486928.1">
    <property type="nucleotide sequence ID" value="NZ_JACIDZ010000008.1"/>
</dbReference>
<feature type="transmembrane region" description="Helical" evidence="1">
    <location>
        <begin position="44"/>
        <end position="60"/>
    </location>
</feature>
<feature type="domain" description="Acyltransferase 3" evidence="2">
    <location>
        <begin position="42"/>
        <end position="351"/>
    </location>
</feature>
<organism evidence="3 4">
    <name type="scientific">Martelella radicis</name>
    <dbReference type="NCBI Taxonomy" id="1397476"/>
    <lineage>
        <taxon>Bacteria</taxon>
        <taxon>Pseudomonadati</taxon>
        <taxon>Pseudomonadota</taxon>
        <taxon>Alphaproteobacteria</taxon>
        <taxon>Hyphomicrobiales</taxon>
        <taxon>Aurantimonadaceae</taxon>
        <taxon>Martelella</taxon>
    </lineage>
</organism>
<evidence type="ECO:0000259" key="2">
    <source>
        <dbReference type="Pfam" id="PF01757"/>
    </source>
</evidence>
<dbReference type="AlphaFoldDB" id="A0A7W6KJZ2"/>
<protein>
    <submittedName>
        <fullName evidence="3">Peptidoglycan/LPS O-acetylase OafA/YrhL</fullName>
    </submittedName>
</protein>
<gene>
    <name evidence="3" type="ORF">GGR30_002625</name>
</gene>
<proteinExistence type="predicted"/>
<feature type="transmembrane region" description="Helical" evidence="1">
    <location>
        <begin position="274"/>
        <end position="290"/>
    </location>
</feature>
<evidence type="ECO:0000313" key="3">
    <source>
        <dbReference type="EMBL" id="MBB4122691.1"/>
    </source>
</evidence>
<dbReference type="Proteomes" id="UP000530571">
    <property type="component" value="Unassembled WGS sequence"/>
</dbReference>
<reference evidence="3 4" key="1">
    <citation type="submission" date="2020-08" db="EMBL/GenBank/DDBJ databases">
        <title>Genomic Encyclopedia of Type Strains, Phase IV (KMG-IV): sequencing the most valuable type-strain genomes for metagenomic binning, comparative biology and taxonomic classification.</title>
        <authorList>
            <person name="Goeker M."/>
        </authorList>
    </citation>
    <scope>NUCLEOTIDE SEQUENCE [LARGE SCALE GENOMIC DNA]</scope>
    <source>
        <strain evidence="3 4">DSM 28101</strain>
    </source>
</reference>
<accession>A0A7W6KJZ2</accession>